<dbReference type="EMBL" id="FOJO01000028">
    <property type="protein sequence ID" value="SFA60326.1"/>
    <property type="molecule type" value="Genomic_DNA"/>
</dbReference>
<reference evidence="3 5" key="3">
    <citation type="submission" date="2016-10" db="EMBL/GenBank/DDBJ databases">
        <authorList>
            <person name="de Groot N.N."/>
        </authorList>
    </citation>
    <scope>NUCLEOTIDE SEQUENCE [LARGE SCALE GENOMIC DNA]</scope>
    <source>
        <strain evidence="3 5">CGMCC 1.6117</strain>
    </source>
</reference>
<dbReference type="InterPro" id="IPR042100">
    <property type="entry name" value="Bug_dom1"/>
</dbReference>
<keyword evidence="4" id="KW-1185">Reference proteome</keyword>
<accession>A0A099EXT5</accession>
<keyword evidence="1" id="KW-0732">Signal</keyword>
<feature type="signal peptide" evidence="1">
    <location>
        <begin position="1"/>
        <end position="21"/>
    </location>
</feature>
<reference evidence="2 4" key="2">
    <citation type="submission" date="2014-10" db="EMBL/GenBank/DDBJ databases">
        <title>Paracoccus sanguinis sp. nov., isolated from clinical specimens of New York State patients.</title>
        <authorList>
            <person name="Mingle L.A."/>
            <person name="Cole J.A."/>
            <person name="Lapierre P."/>
            <person name="Musser K.A."/>
        </authorList>
    </citation>
    <scope>NUCLEOTIDE SEQUENCE [LARGE SCALE GENOMIC DNA]</scope>
    <source>
        <strain evidence="2 4">JCM 14014</strain>
    </source>
</reference>
<dbReference type="EMBL" id="JRKN01000032">
    <property type="protein sequence ID" value="KGJ02752.1"/>
    <property type="molecule type" value="Genomic_DNA"/>
</dbReference>
<organism evidence="2 4">
    <name type="scientific">Paracoccus halophilus</name>
    <dbReference type="NCBI Taxonomy" id="376733"/>
    <lineage>
        <taxon>Bacteria</taxon>
        <taxon>Pseudomonadati</taxon>
        <taxon>Pseudomonadota</taxon>
        <taxon>Alphaproteobacteria</taxon>
        <taxon>Rhodobacterales</taxon>
        <taxon>Paracoccaceae</taxon>
        <taxon>Paracoccus</taxon>
    </lineage>
</organism>
<evidence type="ECO:0000256" key="1">
    <source>
        <dbReference type="SAM" id="SignalP"/>
    </source>
</evidence>
<feature type="chain" id="PRO_5010409266" evidence="1">
    <location>
        <begin position="22"/>
        <end position="69"/>
    </location>
</feature>
<dbReference type="Proteomes" id="UP000182312">
    <property type="component" value="Unassembled WGS sequence"/>
</dbReference>
<name>A0A099EXT5_9RHOB</name>
<reference evidence="2 4" key="1">
    <citation type="submission" date="2014-09" db="EMBL/GenBank/DDBJ databases">
        <authorList>
            <person name="McGinnis J.M."/>
            <person name="Wolfgang W.J."/>
        </authorList>
    </citation>
    <scope>NUCLEOTIDE SEQUENCE [LARGE SCALE GENOMIC DNA]</scope>
    <source>
        <strain evidence="2 4">JCM 14014</strain>
    </source>
</reference>
<dbReference type="STRING" id="376733.SAMN04487972_1282"/>
<protein>
    <submittedName>
        <fullName evidence="2">Uncharacterized protein</fullName>
    </submittedName>
</protein>
<dbReference type="RefSeq" id="WP_036743312.1">
    <property type="nucleotide sequence ID" value="NZ_FOJO01000028.1"/>
</dbReference>
<dbReference type="eggNOG" id="COG3181">
    <property type="taxonomic scope" value="Bacteria"/>
</dbReference>
<proteinExistence type="predicted"/>
<evidence type="ECO:0000313" key="4">
    <source>
        <dbReference type="Proteomes" id="UP000029846"/>
    </source>
</evidence>
<dbReference type="Gene3D" id="3.40.190.150">
    <property type="entry name" value="Bordetella uptake gene, domain 1"/>
    <property type="match status" value="1"/>
</dbReference>
<dbReference type="AlphaFoldDB" id="A0A099EXT5"/>
<evidence type="ECO:0000313" key="2">
    <source>
        <dbReference type="EMBL" id="KGJ02752.1"/>
    </source>
</evidence>
<sequence length="69" mass="7227">MLKSVFGAAIALGLASMPALAEYPEKDIQGIIQWGAGGSTDTVARSVTPHAEEVLRYARKLVTLDQAAA</sequence>
<evidence type="ECO:0000313" key="3">
    <source>
        <dbReference type="EMBL" id="SFA60326.1"/>
    </source>
</evidence>
<gene>
    <name evidence="2" type="ORF">IT41_16650</name>
    <name evidence="3" type="ORF">SAMN04487972_1282</name>
</gene>
<dbReference type="Proteomes" id="UP000029846">
    <property type="component" value="Unassembled WGS sequence"/>
</dbReference>
<evidence type="ECO:0000313" key="5">
    <source>
        <dbReference type="Proteomes" id="UP000182312"/>
    </source>
</evidence>